<protein>
    <submittedName>
        <fullName evidence="1">Uncharacterized protein</fullName>
    </submittedName>
</protein>
<dbReference type="Proteomes" id="UP000054359">
    <property type="component" value="Unassembled WGS sequence"/>
</dbReference>
<sequence>WALPPVPGTGTSGNPKNGGTCVCSEHWSLISTVSAFVQCPEHWLCG</sequence>
<feature type="non-terminal residue" evidence="1">
    <location>
        <position position="1"/>
    </location>
</feature>
<gene>
    <name evidence="1" type="ORF">X975_06216</name>
</gene>
<reference evidence="1 2" key="1">
    <citation type="submission" date="2013-11" db="EMBL/GenBank/DDBJ databases">
        <title>Genome sequencing of Stegodyphus mimosarum.</title>
        <authorList>
            <person name="Bechsgaard J."/>
        </authorList>
    </citation>
    <scope>NUCLEOTIDE SEQUENCE [LARGE SCALE GENOMIC DNA]</scope>
</reference>
<dbReference type="AlphaFoldDB" id="A0A087UTY9"/>
<evidence type="ECO:0000313" key="1">
    <source>
        <dbReference type="EMBL" id="KFM80828.1"/>
    </source>
</evidence>
<proteinExistence type="predicted"/>
<dbReference type="EMBL" id="KK121600">
    <property type="protein sequence ID" value="KFM80828.1"/>
    <property type="molecule type" value="Genomic_DNA"/>
</dbReference>
<organism evidence="1 2">
    <name type="scientific">Stegodyphus mimosarum</name>
    <name type="common">African social velvet spider</name>
    <dbReference type="NCBI Taxonomy" id="407821"/>
    <lineage>
        <taxon>Eukaryota</taxon>
        <taxon>Metazoa</taxon>
        <taxon>Ecdysozoa</taxon>
        <taxon>Arthropoda</taxon>
        <taxon>Chelicerata</taxon>
        <taxon>Arachnida</taxon>
        <taxon>Araneae</taxon>
        <taxon>Araneomorphae</taxon>
        <taxon>Entelegynae</taxon>
        <taxon>Eresoidea</taxon>
        <taxon>Eresidae</taxon>
        <taxon>Stegodyphus</taxon>
    </lineage>
</organism>
<evidence type="ECO:0000313" key="2">
    <source>
        <dbReference type="Proteomes" id="UP000054359"/>
    </source>
</evidence>
<keyword evidence="2" id="KW-1185">Reference proteome</keyword>
<accession>A0A087UTY9</accession>
<feature type="non-terminal residue" evidence="1">
    <location>
        <position position="46"/>
    </location>
</feature>
<name>A0A087UTY9_STEMI</name>